<evidence type="ECO:0008006" key="2">
    <source>
        <dbReference type="Google" id="ProtNLM"/>
    </source>
</evidence>
<feature type="non-terminal residue" evidence="1">
    <location>
        <position position="1"/>
    </location>
</feature>
<accession>A0A382FLB9</accession>
<feature type="non-terminal residue" evidence="1">
    <location>
        <position position="521"/>
    </location>
</feature>
<proteinExistence type="predicted"/>
<dbReference type="AlphaFoldDB" id="A0A382FLB9"/>
<reference evidence="1" key="1">
    <citation type="submission" date="2018-05" db="EMBL/GenBank/DDBJ databases">
        <authorList>
            <person name="Lanie J.A."/>
            <person name="Ng W.-L."/>
            <person name="Kazmierczak K.M."/>
            <person name="Andrzejewski T.M."/>
            <person name="Davidsen T.M."/>
            <person name="Wayne K.J."/>
            <person name="Tettelin H."/>
            <person name="Glass J.I."/>
            <person name="Rusch D."/>
            <person name="Podicherti R."/>
            <person name="Tsui H.-C.T."/>
            <person name="Winkler M.E."/>
        </authorList>
    </citation>
    <scope>NUCLEOTIDE SEQUENCE</scope>
</reference>
<gene>
    <name evidence="1" type="ORF">METZ01_LOCUS216742</name>
</gene>
<sequence>IPAPFAEDACYGEVYDGADYNTELIVLYNTTVDATDTIAVWQDGDEVKTIFADVHIDKNLEAETYYEYRAVAYNSNLLDAESAYKDTFTTTHDRPQITVLTPNGAEIRSIGDNFDVDFSTTQKEYISKIEIFYIADGVTEVAGVDNADNPVGSNTGANVAGVAAGDATENFEISDNVGQEINYNAKVVVRVHDTGNYDGGNVQYHDDVSDYPFTMAAHLITKDYASGWHLVGPPLSPYENDLVMNFGGSLGEWGSQWVAYDVAGYYDGLSLNLGQGYYLALAQDTTLVQEGWPVIADPDCDDCTDDNFDLGDLSLIRGWNLIANPLVNKVSKYTFGINDGSGDDLDFEDAVDAGWIAPTIYGWFENSYVSVDRIMPFDGYWINTSRDLTIKVRPHLFEGGELTRKAEDLVTSVLELRARDISGDGISDFITVGLAENAVDEFVYGEDEYDLPREAYNSMGGEFIDMKVGFDLMKDMKSAEYDDFQAWTISIEREKVDNDIELSWGDVSGFEADLHIVINGE</sequence>
<evidence type="ECO:0000313" key="1">
    <source>
        <dbReference type="EMBL" id="SVB63888.1"/>
    </source>
</evidence>
<dbReference type="EMBL" id="UINC01050657">
    <property type="protein sequence ID" value="SVB63888.1"/>
    <property type="molecule type" value="Genomic_DNA"/>
</dbReference>
<protein>
    <recommendedName>
        <fullName evidence="2">Fibronectin type-III domain-containing protein</fullName>
    </recommendedName>
</protein>
<organism evidence="1">
    <name type="scientific">marine metagenome</name>
    <dbReference type="NCBI Taxonomy" id="408172"/>
    <lineage>
        <taxon>unclassified sequences</taxon>
        <taxon>metagenomes</taxon>
        <taxon>ecological metagenomes</taxon>
    </lineage>
</organism>
<name>A0A382FLB9_9ZZZZ</name>